<comment type="caution">
    <text evidence="1">The sequence shown here is derived from an EMBL/GenBank/DDBJ whole genome shotgun (WGS) entry which is preliminary data.</text>
</comment>
<dbReference type="EMBL" id="NPIC01000007">
    <property type="protein sequence ID" value="RDL34399.1"/>
    <property type="molecule type" value="Genomic_DNA"/>
</dbReference>
<organism evidence="1 2">
    <name type="scientific">Venustampulla echinocandica</name>
    <dbReference type="NCBI Taxonomy" id="2656787"/>
    <lineage>
        <taxon>Eukaryota</taxon>
        <taxon>Fungi</taxon>
        <taxon>Dikarya</taxon>
        <taxon>Ascomycota</taxon>
        <taxon>Pezizomycotina</taxon>
        <taxon>Leotiomycetes</taxon>
        <taxon>Helotiales</taxon>
        <taxon>Pleuroascaceae</taxon>
        <taxon>Venustampulla</taxon>
    </lineage>
</organism>
<dbReference type="RefSeq" id="XP_031867381.1">
    <property type="nucleotide sequence ID" value="XM_032016150.1"/>
</dbReference>
<name>A0A370TGS0_9HELO</name>
<evidence type="ECO:0000313" key="2">
    <source>
        <dbReference type="Proteomes" id="UP000254866"/>
    </source>
</evidence>
<reference evidence="1 2" key="1">
    <citation type="journal article" date="2018" name="IMA Fungus">
        <title>IMA Genome-F 9: Draft genome sequence of Annulohypoxylon stygium, Aspergillus mulundensis, Berkeleyomyces basicola (syn. Thielaviopsis basicola), Ceratocystis smalleyi, two Cercospora beticola strains, Coleophoma cylindrospora, Fusarium fracticaudum, Phialophora cf. hyalina, and Morchella septimelata.</title>
        <authorList>
            <person name="Wingfield B.D."/>
            <person name="Bills G.F."/>
            <person name="Dong Y."/>
            <person name="Huang W."/>
            <person name="Nel W.J."/>
            <person name="Swalarsk-Parry B.S."/>
            <person name="Vaghefi N."/>
            <person name="Wilken P.M."/>
            <person name="An Z."/>
            <person name="de Beer Z.W."/>
            <person name="De Vos L."/>
            <person name="Chen L."/>
            <person name="Duong T.A."/>
            <person name="Gao Y."/>
            <person name="Hammerbacher A."/>
            <person name="Kikkert J.R."/>
            <person name="Li Y."/>
            <person name="Li H."/>
            <person name="Li K."/>
            <person name="Li Q."/>
            <person name="Liu X."/>
            <person name="Ma X."/>
            <person name="Naidoo K."/>
            <person name="Pethybridge S.J."/>
            <person name="Sun J."/>
            <person name="Steenkamp E.T."/>
            <person name="van der Nest M.A."/>
            <person name="van Wyk S."/>
            <person name="Wingfield M.J."/>
            <person name="Xiong C."/>
            <person name="Yue Q."/>
            <person name="Zhang X."/>
        </authorList>
    </citation>
    <scope>NUCLEOTIDE SEQUENCE [LARGE SCALE GENOMIC DNA]</scope>
    <source>
        <strain evidence="1 2">BP 5553</strain>
    </source>
</reference>
<keyword evidence="2" id="KW-1185">Reference proteome</keyword>
<dbReference type="Proteomes" id="UP000254866">
    <property type="component" value="Unassembled WGS sequence"/>
</dbReference>
<dbReference type="GeneID" id="43600376"/>
<protein>
    <submittedName>
        <fullName evidence="1">Uncharacterized protein</fullName>
    </submittedName>
</protein>
<sequence>MCCWPWTEIYLEDEPKKESKDKKKEDKGALYYDPVSRTTVRLTGVPHITSTCQLTSSTMTEQNIQPQVRDTAAGALQHTYIPRADGTVLIGNVVYVPVAQGLHASQQPMIYPAPFMPHPQPAYQPYMMPSQSYTPTPGLQPFTNQQPAFGYFGYTGSEMLAQHLATAQGLGMNKKQDMKPADDDPHRFYWVREFDNTWSQRSRMTIDSGDIGECRWYAKDGEFYAVRLQS</sequence>
<gene>
    <name evidence="1" type="ORF">BP5553_07527</name>
</gene>
<proteinExistence type="predicted"/>
<dbReference type="AlphaFoldDB" id="A0A370TGS0"/>
<accession>A0A370TGS0</accession>
<dbReference type="STRING" id="2656787.A0A370TGS0"/>
<dbReference type="OrthoDB" id="5194044at2759"/>
<evidence type="ECO:0000313" key="1">
    <source>
        <dbReference type="EMBL" id="RDL34399.1"/>
    </source>
</evidence>